<dbReference type="Proteomes" id="UP001417504">
    <property type="component" value="Unassembled WGS sequence"/>
</dbReference>
<organism evidence="1 2">
    <name type="scientific">Stephania japonica</name>
    <dbReference type="NCBI Taxonomy" id="461633"/>
    <lineage>
        <taxon>Eukaryota</taxon>
        <taxon>Viridiplantae</taxon>
        <taxon>Streptophyta</taxon>
        <taxon>Embryophyta</taxon>
        <taxon>Tracheophyta</taxon>
        <taxon>Spermatophyta</taxon>
        <taxon>Magnoliopsida</taxon>
        <taxon>Ranunculales</taxon>
        <taxon>Menispermaceae</taxon>
        <taxon>Menispermoideae</taxon>
        <taxon>Cissampelideae</taxon>
        <taxon>Stephania</taxon>
    </lineage>
</organism>
<name>A0AAP0PBY1_9MAGN</name>
<keyword evidence="2" id="KW-1185">Reference proteome</keyword>
<proteinExistence type="predicted"/>
<comment type="caution">
    <text evidence="1">The sequence shown here is derived from an EMBL/GenBank/DDBJ whole genome shotgun (WGS) entry which is preliminary data.</text>
</comment>
<sequence>MVVVPTRNENASKPLIVQICLLTSRLLSLFIPIKSLRELSTISLCTIAES</sequence>
<protein>
    <submittedName>
        <fullName evidence="1">Uncharacterized protein</fullName>
    </submittedName>
</protein>
<evidence type="ECO:0000313" key="1">
    <source>
        <dbReference type="EMBL" id="KAK9138457.1"/>
    </source>
</evidence>
<dbReference type="AlphaFoldDB" id="A0AAP0PBY1"/>
<reference evidence="1 2" key="1">
    <citation type="submission" date="2024-01" db="EMBL/GenBank/DDBJ databases">
        <title>Genome assemblies of Stephania.</title>
        <authorList>
            <person name="Yang L."/>
        </authorList>
    </citation>
    <scope>NUCLEOTIDE SEQUENCE [LARGE SCALE GENOMIC DNA]</scope>
    <source>
        <strain evidence="1">QJT</strain>
        <tissue evidence="1">Leaf</tissue>
    </source>
</reference>
<gene>
    <name evidence="1" type="ORF">Sjap_009051</name>
</gene>
<accession>A0AAP0PBY1</accession>
<evidence type="ECO:0000313" key="2">
    <source>
        <dbReference type="Proteomes" id="UP001417504"/>
    </source>
</evidence>
<dbReference type="EMBL" id="JBBNAE010000003">
    <property type="protein sequence ID" value="KAK9138457.1"/>
    <property type="molecule type" value="Genomic_DNA"/>
</dbReference>